<evidence type="ECO:0000259" key="2">
    <source>
        <dbReference type="Pfam" id="PF07589"/>
    </source>
</evidence>
<dbReference type="InterPro" id="IPR013424">
    <property type="entry name" value="Ice-binding_C"/>
</dbReference>
<dbReference type="InterPro" id="IPR021986">
    <property type="entry name" value="Spherulin4"/>
</dbReference>
<comment type="caution">
    <text evidence="3">The sequence shown here is derived from an EMBL/GenBank/DDBJ whole genome shotgun (WGS) entry which is preliminary data.</text>
</comment>
<reference evidence="3 4" key="1">
    <citation type="submission" date="2019-07" db="EMBL/GenBank/DDBJ databases">
        <title>Novel species isolated from glacier.</title>
        <authorList>
            <person name="Liu Q."/>
            <person name="Xin Y.-H."/>
        </authorList>
    </citation>
    <scope>NUCLEOTIDE SEQUENCE [LARGE SCALE GENOMIC DNA]</scope>
    <source>
        <strain evidence="3 4">LB1R16</strain>
    </source>
</reference>
<accession>A0A552U8F5</accession>
<dbReference type="NCBIfam" id="TIGR02595">
    <property type="entry name" value="PEP_CTERM"/>
    <property type="match status" value="1"/>
</dbReference>
<dbReference type="PANTHER" id="PTHR35040:SF9">
    <property type="entry name" value="4-LIKE CELL SURFACE PROTEIN, PUTATIVE (AFU_ORTHOLOGUE AFUA_4G14080)-RELATED"/>
    <property type="match status" value="1"/>
</dbReference>
<feature type="chain" id="PRO_5022086356" evidence="1">
    <location>
        <begin position="24"/>
        <end position="341"/>
    </location>
</feature>
<evidence type="ECO:0000256" key="1">
    <source>
        <dbReference type="SAM" id="SignalP"/>
    </source>
</evidence>
<keyword evidence="1" id="KW-0732">Signal</keyword>
<feature type="domain" description="Ice-binding protein C-terminal" evidence="2">
    <location>
        <begin position="285"/>
        <end position="309"/>
    </location>
</feature>
<dbReference type="PANTHER" id="PTHR35040">
    <property type="match status" value="1"/>
</dbReference>
<protein>
    <submittedName>
        <fullName evidence="3">PEP-CTERM sorting domain-containing protein</fullName>
    </submittedName>
</protein>
<dbReference type="Proteomes" id="UP000317894">
    <property type="component" value="Unassembled WGS sequence"/>
</dbReference>
<dbReference type="OrthoDB" id="9342475at2"/>
<dbReference type="RefSeq" id="WP_144237674.1">
    <property type="nucleotide sequence ID" value="NZ_VJWA01000002.1"/>
</dbReference>
<gene>
    <name evidence="3" type="ORF">FMM06_12230</name>
</gene>
<name>A0A552U8F5_9SPHN</name>
<dbReference type="AlphaFoldDB" id="A0A552U8F5"/>
<dbReference type="Pfam" id="PF07589">
    <property type="entry name" value="PEP-CTERM"/>
    <property type="match status" value="1"/>
</dbReference>
<sequence>MKRLALASFAACLQLISTSSAEAARLEILVPAYFYPGTGTNDWGRLTEAVASGVPVTAIMNPSSGPGATPNGDYVAAISAFRSAGGKVLGYVPSGYVGQQVSADSSCQPASGATYSPSDVVACASLYRSLYDVDGIFVDEKGPLTPTTAEADVLSFYQLVYHGIKAVDAAWEITGNPGTAASEALLWTGATGAADNLVTFENVGSEFASVGPPPYQAEYDASRFGALLIETDPGFDLENSLALASSRNFGQIYFTDDARPNPYDRLPSYWDEQVSAVKKFNAASAVPEPGSWMMLIAGFAALGFAMRRRPFLGKSKLVAVQRRDEQRSQVADRSVSGGLAA</sequence>
<dbReference type="Pfam" id="PF12138">
    <property type="entry name" value="Spherulin4"/>
    <property type="match status" value="1"/>
</dbReference>
<evidence type="ECO:0000313" key="4">
    <source>
        <dbReference type="Proteomes" id="UP000317894"/>
    </source>
</evidence>
<evidence type="ECO:0000313" key="3">
    <source>
        <dbReference type="EMBL" id="TRW14469.1"/>
    </source>
</evidence>
<dbReference type="EMBL" id="VJWA01000002">
    <property type="protein sequence ID" value="TRW14469.1"/>
    <property type="molecule type" value="Genomic_DNA"/>
</dbReference>
<proteinExistence type="predicted"/>
<dbReference type="NCBIfam" id="NF035944">
    <property type="entry name" value="PEPxxWA-CTERM"/>
    <property type="match status" value="1"/>
</dbReference>
<keyword evidence="4" id="KW-1185">Reference proteome</keyword>
<organism evidence="3 4">
    <name type="scientific">Glacieibacterium frigidum</name>
    <dbReference type="NCBI Taxonomy" id="2593303"/>
    <lineage>
        <taxon>Bacteria</taxon>
        <taxon>Pseudomonadati</taxon>
        <taxon>Pseudomonadota</taxon>
        <taxon>Alphaproteobacteria</taxon>
        <taxon>Sphingomonadales</taxon>
        <taxon>Sphingosinicellaceae</taxon>
        <taxon>Glacieibacterium</taxon>
    </lineage>
</organism>
<feature type="signal peptide" evidence="1">
    <location>
        <begin position="1"/>
        <end position="23"/>
    </location>
</feature>